<gene>
    <name evidence="2" type="ORF">ADA01nite_32480</name>
</gene>
<comment type="caution">
    <text evidence="2">The sequence shown here is derived from an EMBL/GenBank/DDBJ whole genome shotgun (WGS) entry which is preliminary data.</text>
</comment>
<evidence type="ECO:0000313" key="3">
    <source>
        <dbReference type="Proteomes" id="UP000321157"/>
    </source>
</evidence>
<evidence type="ECO:0008006" key="4">
    <source>
        <dbReference type="Google" id="ProtNLM"/>
    </source>
</evidence>
<reference evidence="2 3" key="1">
    <citation type="submission" date="2019-07" db="EMBL/GenBank/DDBJ databases">
        <title>Whole genome shotgun sequence of Aneurinibacillus danicus NBRC 102444.</title>
        <authorList>
            <person name="Hosoyama A."/>
            <person name="Uohara A."/>
            <person name="Ohji S."/>
            <person name="Ichikawa N."/>
        </authorList>
    </citation>
    <scope>NUCLEOTIDE SEQUENCE [LARGE SCALE GENOMIC DNA]</scope>
    <source>
        <strain evidence="2 3">NBRC 102444</strain>
    </source>
</reference>
<evidence type="ECO:0000256" key="1">
    <source>
        <dbReference type="SAM" id="Phobius"/>
    </source>
</evidence>
<proteinExistence type="predicted"/>
<dbReference type="RefSeq" id="WP_146811308.1">
    <property type="nucleotide sequence ID" value="NZ_BJXX01000151.1"/>
</dbReference>
<feature type="transmembrane region" description="Helical" evidence="1">
    <location>
        <begin position="61"/>
        <end position="81"/>
    </location>
</feature>
<sequence length="155" mass="16726">MISWFLWGLLGVALIAGAYSYFFLTGFREMIGCHIGMNITMTASVLGIATGIVFAYQFPSIYTVVTIINTLVAVMIGVLFGSLGDFQTVISGAISGIMAGIMGPMLGAMADQPFFLMTCITIVSIFSFVVVCFSVRLEKEEQKGASENGMEREKD</sequence>
<keyword evidence="3" id="KW-1185">Reference proteome</keyword>
<protein>
    <recommendedName>
        <fullName evidence="4">Major facilitator superfamily (MFS) profile domain-containing protein</fullName>
    </recommendedName>
</protein>
<dbReference type="AlphaFoldDB" id="A0A511VCW6"/>
<dbReference type="EMBL" id="BJXX01000151">
    <property type="protein sequence ID" value="GEN35788.1"/>
    <property type="molecule type" value="Genomic_DNA"/>
</dbReference>
<keyword evidence="1" id="KW-1133">Transmembrane helix</keyword>
<feature type="transmembrane region" description="Helical" evidence="1">
    <location>
        <begin position="36"/>
        <end position="55"/>
    </location>
</feature>
<feature type="transmembrane region" description="Helical" evidence="1">
    <location>
        <begin position="114"/>
        <end position="135"/>
    </location>
</feature>
<organism evidence="2 3">
    <name type="scientific">Aneurinibacillus danicus</name>
    <dbReference type="NCBI Taxonomy" id="267746"/>
    <lineage>
        <taxon>Bacteria</taxon>
        <taxon>Bacillati</taxon>
        <taxon>Bacillota</taxon>
        <taxon>Bacilli</taxon>
        <taxon>Bacillales</taxon>
        <taxon>Paenibacillaceae</taxon>
        <taxon>Aneurinibacillus group</taxon>
        <taxon>Aneurinibacillus</taxon>
    </lineage>
</organism>
<keyword evidence="1" id="KW-0812">Transmembrane</keyword>
<feature type="transmembrane region" description="Helical" evidence="1">
    <location>
        <begin position="6"/>
        <end position="24"/>
    </location>
</feature>
<accession>A0A511VCW6</accession>
<feature type="transmembrane region" description="Helical" evidence="1">
    <location>
        <begin position="88"/>
        <end position="108"/>
    </location>
</feature>
<dbReference type="OrthoDB" id="2629631at2"/>
<keyword evidence="1" id="KW-0472">Membrane</keyword>
<evidence type="ECO:0000313" key="2">
    <source>
        <dbReference type="EMBL" id="GEN35788.1"/>
    </source>
</evidence>
<name>A0A511VCW6_9BACL</name>
<dbReference type="Proteomes" id="UP000321157">
    <property type="component" value="Unassembled WGS sequence"/>
</dbReference>